<evidence type="ECO:0000256" key="1">
    <source>
        <dbReference type="ARBA" id="ARBA00001946"/>
    </source>
</evidence>
<proteinExistence type="inferred from homology"/>
<evidence type="ECO:0000256" key="5">
    <source>
        <dbReference type="ARBA" id="ARBA00022842"/>
    </source>
</evidence>
<name>A0A3B1DI90_9ZZZZ</name>
<dbReference type="InterPro" id="IPR033749">
    <property type="entry name" value="Polyprenyl_synt_CS"/>
</dbReference>
<keyword evidence="5" id="KW-0460">Magnesium</keyword>
<dbReference type="GO" id="GO:0046872">
    <property type="term" value="F:metal ion binding"/>
    <property type="evidence" value="ECO:0007669"/>
    <property type="project" value="UniProtKB-KW"/>
</dbReference>
<dbReference type="Gene3D" id="1.10.600.10">
    <property type="entry name" value="Farnesyl Diphosphate Synthase"/>
    <property type="match status" value="1"/>
</dbReference>
<dbReference type="InterPro" id="IPR008949">
    <property type="entry name" value="Isoprenoid_synthase_dom_sf"/>
</dbReference>
<keyword evidence="3" id="KW-0808">Transferase</keyword>
<evidence type="ECO:0008006" key="7">
    <source>
        <dbReference type="Google" id="ProtNLM"/>
    </source>
</evidence>
<gene>
    <name evidence="6" type="ORF">MNBD_PLANCTO03-421</name>
</gene>
<evidence type="ECO:0000256" key="2">
    <source>
        <dbReference type="ARBA" id="ARBA00006706"/>
    </source>
</evidence>
<evidence type="ECO:0000313" key="6">
    <source>
        <dbReference type="EMBL" id="VAX42139.1"/>
    </source>
</evidence>
<dbReference type="AlphaFoldDB" id="A0A3B1DI90"/>
<evidence type="ECO:0000256" key="4">
    <source>
        <dbReference type="ARBA" id="ARBA00022723"/>
    </source>
</evidence>
<comment type="similarity">
    <text evidence="2">Belongs to the FPP/GGPP synthase family.</text>
</comment>
<keyword evidence="4" id="KW-0479">Metal-binding</keyword>
<dbReference type="SUPFAM" id="SSF48576">
    <property type="entry name" value="Terpenoid synthases"/>
    <property type="match status" value="1"/>
</dbReference>
<dbReference type="InterPro" id="IPR000092">
    <property type="entry name" value="Polyprenyl_synt"/>
</dbReference>
<dbReference type="PANTHER" id="PTHR12001:SF69">
    <property type="entry name" value="ALL TRANS-POLYPRENYL-DIPHOSPHATE SYNTHASE PDSS1"/>
    <property type="match status" value="1"/>
</dbReference>
<dbReference type="CDD" id="cd00685">
    <property type="entry name" value="Trans_IPPS_HT"/>
    <property type="match status" value="1"/>
</dbReference>
<organism evidence="6">
    <name type="scientific">hydrothermal vent metagenome</name>
    <dbReference type="NCBI Taxonomy" id="652676"/>
    <lineage>
        <taxon>unclassified sequences</taxon>
        <taxon>metagenomes</taxon>
        <taxon>ecological metagenomes</taxon>
    </lineage>
</organism>
<accession>A0A3B1DI90</accession>
<evidence type="ECO:0000256" key="3">
    <source>
        <dbReference type="ARBA" id="ARBA00022679"/>
    </source>
</evidence>
<dbReference type="SFLD" id="SFLDS00005">
    <property type="entry name" value="Isoprenoid_Synthase_Type_I"/>
    <property type="match status" value="1"/>
</dbReference>
<comment type="cofactor">
    <cofactor evidence="1">
        <name>Mg(2+)</name>
        <dbReference type="ChEBI" id="CHEBI:18420"/>
    </cofactor>
</comment>
<dbReference type="PANTHER" id="PTHR12001">
    <property type="entry name" value="GERANYLGERANYL PYROPHOSPHATE SYNTHASE"/>
    <property type="match status" value="1"/>
</dbReference>
<dbReference type="GO" id="GO:0004659">
    <property type="term" value="F:prenyltransferase activity"/>
    <property type="evidence" value="ECO:0007669"/>
    <property type="project" value="InterPro"/>
</dbReference>
<dbReference type="EMBL" id="UOGK01000647">
    <property type="protein sequence ID" value="VAX42139.1"/>
    <property type="molecule type" value="Genomic_DNA"/>
</dbReference>
<dbReference type="GO" id="GO:0008299">
    <property type="term" value="P:isoprenoid biosynthetic process"/>
    <property type="evidence" value="ECO:0007669"/>
    <property type="project" value="InterPro"/>
</dbReference>
<protein>
    <recommendedName>
        <fullName evidence="7">Polyprenyl synthetase family protein</fullName>
    </recommendedName>
</protein>
<dbReference type="Pfam" id="PF00348">
    <property type="entry name" value="polyprenyl_synt"/>
    <property type="match status" value="1"/>
</dbReference>
<dbReference type="PROSITE" id="PS00444">
    <property type="entry name" value="POLYPRENYL_SYNTHASE_2"/>
    <property type="match status" value="1"/>
</dbReference>
<reference evidence="6" key="1">
    <citation type="submission" date="2018-06" db="EMBL/GenBank/DDBJ databases">
        <authorList>
            <person name="Zhirakovskaya E."/>
        </authorList>
    </citation>
    <scope>NUCLEOTIDE SEQUENCE</scope>
</reference>
<sequence>LPPSPRLPDSLPSGMSQPFLDIPAGLAPMQALLAEGLARVEHRFDDHLVSDLLPVERLCAHIERYRGKMLRPSLVMLAGLACGAEAISEDHITIAAVCEMVHMATLVHDDILDEAENRRRGRTVNNLYGNEAAVILGDYLIASAYHLCTTVNSLEAARLIGQVSMTLCGGELLQLHYRDDYSLDEPTYFAILERKTAALIGVACRLGAQLAGADEPTRAALEAFGRHLGVAFQIQDDLIDLLGTEAAAGKSVGKDLEKGKLTLPILLHLGSITPHARGAFLDQLTLAGQPRPAVQAEETGKSEAHAAATDLRDQLLASGAVEAARAKANTLVTEARAQLAALPPSLSPNPARDLLDLMARAVVEREF</sequence>
<feature type="non-terminal residue" evidence="6">
    <location>
        <position position="1"/>
    </location>
</feature>